<dbReference type="EC" id="2.5.1.145" evidence="7"/>
<dbReference type="UniPathway" id="UPA00664"/>
<proteinExistence type="inferred from homology"/>
<reference evidence="9" key="1">
    <citation type="submission" date="2017-06" db="EMBL/GenBank/DDBJ databases">
        <authorList>
            <person name="Varghese N."/>
            <person name="Submissions S."/>
        </authorList>
    </citation>
    <scope>NUCLEOTIDE SEQUENCE [LARGE SCALE GENOMIC DNA]</scope>
    <source>
        <strain evidence="9">5C</strain>
    </source>
</reference>
<dbReference type="PANTHER" id="PTHR30589">
    <property type="entry name" value="PROLIPOPROTEIN DIACYLGLYCERYL TRANSFERASE"/>
    <property type="match status" value="1"/>
</dbReference>
<evidence type="ECO:0000256" key="5">
    <source>
        <dbReference type="ARBA" id="ARBA00022989"/>
    </source>
</evidence>
<evidence type="ECO:0000256" key="2">
    <source>
        <dbReference type="ARBA" id="ARBA00022475"/>
    </source>
</evidence>
<comment type="function">
    <text evidence="7">Catalyzes the transfer of the diacylglyceryl group from phosphatidylglycerol to the sulfhydryl group of the N-terminal cysteine of a prolipoprotein, the first step in the formation of mature lipoproteins.</text>
</comment>
<keyword evidence="4 7" id="KW-0812">Transmembrane</keyword>
<comment type="similarity">
    <text evidence="1 7">Belongs to the Lgt family.</text>
</comment>
<dbReference type="OrthoDB" id="871140at2"/>
<feature type="transmembrane region" description="Helical" evidence="7">
    <location>
        <begin position="59"/>
        <end position="79"/>
    </location>
</feature>
<accession>A0A239CNS5</accession>
<feature type="transmembrane region" description="Helical" evidence="7">
    <location>
        <begin position="26"/>
        <end position="47"/>
    </location>
</feature>
<dbReference type="HAMAP" id="MF_01147">
    <property type="entry name" value="Lgt"/>
    <property type="match status" value="1"/>
</dbReference>
<evidence type="ECO:0000256" key="1">
    <source>
        <dbReference type="ARBA" id="ARBA00007150"/>
    </source>
</evidence>
<evidence type="ECO:0000256" key="3">
    <source>
        <dbReference type="ARBA" id="ARBA00022679"/>
    </source>
</evidence>
<name>A0A239CNS5_9BACT</name>
<evidence type="ECO:0000256" key="6">
    <source>
        <dbReference type="ARBA" id="ARBA00023136"/>
    </source>
</evidence>
<organism evidence="8 9">
    <name type="scientific">Belliella buryatensis</name>
    <dbReference type="NCBI Taxonomy" id="1500549"/>
    <lineage>
        <taxon>Bacteria</taxon>
        <taxon>Pseudomonadati</taxon>
        <taxon>Bacteroidota</taxon>
        <taxon>Cytophagia</taxon>
        <taxon>Cytophagales</taxon>
        <taxon>Cyclobacteriaceae</taxon>
        <taxon>Belliella</taxon>
    </lineage>
</organism>
<keyword evidence="9" id="KW-1185">Reference proteome</keyword>
<dbReference type="GO" id="GO:0042158">
    <property type="term" value="P:lipoprotein biosynthetic process"/>
    <property type="evidence" value="ECO:0007669"/>
    <property type="project" value="UniProtKB-UniRule"/>
</dbReference>
<feature type="transmembrane region" description="Helical" evidence="7">
    <location>
        <begin position="340"/>
        <end position="358"/>
    </location>
</feature>
<feature type="transmembrane region" description="Helical" evidence="7">
    <location>
        <begin position="276"/>
        <end position="293"/>
    </location>
</feature>
<gene>
    <name evidence="7" type="primary">lgt</name>
    <name evidence="8" type="ORF">SAMN06295967_105139</name>
</gene>
<feature type="binding site" evidence="7">
    <location>
        <position position="143"/>
    </location>
    <ligand>
        <name>a 1,2-diacyl-sn-glycero-3-phospho-(1'-sn-glycerol)</name>
        <dbReference type="ChEBI" id="CHEBI:64716"/>
    </ligand>
</feature>
<protein>
    <recommendedName>
        <fullName evidence="7">Phosphatidylglycerol--prolipoprotein diacylglyceryl transferase</fullName>
        <ecNumber evidence="7">2.5.1.145</ecNumber>
    </recommendedName>
</protein>
<keyword evidence="5 7" id="KW-1133">Transmembrane helix</keyword>
<dbReference type="PANTHER" id="PTHR30589:SF0">
    <property type="entry name" value="PHOSPHATIDYLGLYCEROL--PROLIPOPROTEIN DIACYLGLYCERYL TRANSFERASE"/>
    <property type="match status" value="1"/>
</dbReference>
<comment type="subcellular location">
    <subcellularLocation>
        <location evidence="7">Cell membrane</location>
        <topology evidence="7">Multi-pass membrane protein</topology>
    </subcellularLocation>
</comment>
<evidence type="ECO:0000256" key="7">
    <source>
        <dbReference type="HAMAP-Rule" id="MF_01147"/>
    </source>
</evidence>
<comment type="catalytic activity">
    <reaction evidence="7">
        <text>L-cysteinyl-[prolipoprotein] + a 1,2-diacyl-sn-glycero-3-phospho-(1'-sn-glycerol) = an S-1,2-diacyl-sn-glyceryl-L-cysteinyl-[prolipoprotein] + sn-glycerol 1-phosphate + H(+)</text>
        <dbReference type="Rhea" id="RHEA:56712"/>
        <dbReference type="Rhea" id="RHEA-COMP:14679"/>
        <dbReference type="Rhea" id="RHEA-COMP:14680"/>
        <dbReference type="ChEBI" id="CHEBI:15378"/>
        <dbReference type="ChEBI" id="CHEBI:29950"/>
        <dbReference type="ChEBI" id="CHEBI:57685"/>
        <dbReference type="ChEBI" id="CHEBI:64716"/>
        <dbReference type="ChEBI" id="CHEBI:140658"/>
        <dbReference type="EC" id="2.5.1.145"/>
    </reaction>
</comment>
<dbReference type="InterPro" id="IPR001640">
    <property type="entry name" value="Lgt"/>
</dbReference>
<evidence type="ECO:0000313" key="8">
    <source>
        <dbReference type="EMBL" id="SNS21522.1"/>
    </source>
</evidence>
<keyword evidence="8" id="KW-0449">Lipoprotein</keyword>
<dbReference type="AlphaFoldDB" id="A0A239CNS5"/>
<evidence type="ECO:0000256" key="4">
    <source>
        <dbReference type="ARBA" id="ARBA00022692"/>
    </source>
</evidence>
<feature type="transmembrane region" description="Helical" evidence="7">
    <location>
        <begin position="300"/>
        <end position="320"/>
    </location>
</feature>
<keyword evidence="6 7" id="KW-0472">Membrane</keyword>
<dbReference type="Proteomes" id="UP000198480">
    <property type="component" value="Unassembled WGS sequence"/>
</dbReference>
<keyword evidence="3 7" id="KW-0808">Transferase</keyword>
<dbReference type="RefSeq" id="WP_089239256.1">
    <property type="nucleotide sequence ID" value="NZ_FZOK01000005.1"/>
</dbReference>
<sequence length="374" mass="42365">MINNILNYVVWSPDPAVFPGFERLRWYSLLFALGFIISQQVMVYIFKKEGQNPQLVDKLTIYMVLATIIGARLGHVLFYEPEKYLSNPIDILKVWEGGLASHGAAIAILLALFMYAKKTPGQSYLWVVDRIVIVVAMTGALIRMGNLMNSEIGGKPTDSDSGFVFARDTEEALETLRIPLIDVNAYKPADRQSELVGKGIVPVNFDIKIEKGGFEEDVLRKAIETDVKYVLTRFRSSQKYLSEDPSLALNYDLVDRGDHYLATIKTFGITRYPTQIYESISYLLIFIILYLIWNRYKERLPDGLFLGLFLISVFGMRFVWEFLKENQVDFEEGLQFNMGQTLSIPLVIGGIILIILATKKGLKPKSEKNQGTGS</sequence>
<dbReference type="GO" id="GO:0008961">
    <property type="term" value="F:phosphatidylglycerol-prolipoprotein diacylglyceryl transferase activity"/>
    <property type="evidence" value="ECO:0007669"/>
    <property type="project" value="UniProtKB-UniRule"/>
</dbReference>
<dbReference type="GO" id="GO:0005886">
    <property type="term" value="C:plasma membrane"/>
    <property type="evidence" value="ECO:0007669"/>
    <property type="project" value="UniProtKB-SubCell"/>
</dbReference>
<dbReference type="EMBL" id="FZOK01000005">
    <property type="protein sequence ID" value="SNS21522.1"/>
    <property type="molecule type" value="Genomic_DNA"/>
</dbReference>
<feature type="transmembrane region" description="Helical" evidence="7">
    <location>
        <begin position="99"/>
        <end position="116"/>
    </location>
</feature>
<dbReference type="Pfam" id="PF01790">
    <property type="entry name" value="LGT"/>
    <property type="match status" value="1"/>
</dbReference>
<comment type="pathway">
    <text evidence="7">Protein modification; lipoprotein biosynthesis (diacylglyceryl transfer).</text>
</comment>
<evidence type="ECO:0000313" key="9">
    <source>
        <dbReference type="Proteomes" id="UP000198480"/>
    </source>
</evidence>
<keyword evidence="2 7" id="KW-1003">Cell membrane</keyword>
<feature type="transmembrane region" description="Helical" evidence="7">
    <location>
        <begin position="123"/>
        <end position="142"/>
    </location>
</feature>